<dbReference type="GO" id="GO:0005737">
    <property type="term" value="C:cytoplasm"/>
    <property type="evidence" value="ECO:0007669"/>
    <property type="project" value="InterPro"/>
</dbReference>
<evidence type="ECO:0000256" key="2">
    <source>
        <dbReference type="ARBA" id="ARBA00022827"/>
    </source>
</evidence>
<keyword evidence="5 6" id="KW-0676">Redox-active center</keyword>
<name>A0A1F7V8Z4_9BACT</name>
<comment type="similarity">
    <text evidence="6">Belongs to the class-II pyridine nucleotide-disulfide oxidoreductase family.</text>
</comment>
<dbReference type="AlphaFoldDB" id="A0A1F7V8Z4"/>
<organism evidence="9 10">
    <name type="scientific">Candidatus Uhrbacteria bacterium RIFCSPLOWO2_02_FULL_48_12</name>
    <dbReference type="NCBI Taxonomy" id="1802407"/>
    <lineage>
        <taxon>Bacteria</taxon>
        <taxon>Candidatus Uhriibacteriota</taxon>
    </lineage>
</organism>
<proteinExistence type="inferred from homology"/>
<comment type="subunit">
    <text evidence="6">Homodimer.</text>
</comment>
<dbReference type="STRING" id="1802407.A3I40_04105"/>
<evidence type="ECO:0000256" key="1">
    <source>
        <dbReference type="ARBA" id="ARBA00022630"/>
    </source>
</evidence>
<protein>
    <recommendedName>
        <fullName evidence="6">Thioredoxin reductase</fullName>
        <ecNumber evidence="6">1.8.1.9</ecNumber>
    </recommendedName>
</protein>
<feature type="domain" description="FAD/NAD(P)-binding" evidence="8">
    <location>
        <begin position="7"/>
        <end position="293"/>
    </location>
</feature>
<comment type="caution">
    <text evidence="9">The sequence shown here is derived from an EMBL/GenBank/DDBJ whole genome shotgun (WGS) entry which is preliminary data.</text>
</comment>
<dbReference type="PROSITE" id="PS00573">
    <property type="entry name" value="PYRIDINE_REDOX_2"/>
    <property type="match status" value="1"/>
</dbReference>
<dbReference type="EC" id="1.8.1.9" evidence="6"/>
<comment type="catalytic activity">
    <reaction evidence="6">
        <text>[thioredoxin]-dithiol + NADP(+) = [thioredoxin]-disulfide + NADPH + H(+)</text>
        <dbReference type="Rhea" id="RHEA:20345"/>
        <dbReference type="Rhea" id="RHEA-COMP:10698"/>
        <dbReference type="Rhea" id="RHEA-COMP:10700"/>
        <dbReference type="ChEBI" id="CHEBI:15378"/>
        <dbReference type="ChEBI" id="CHEBI:29950"/>
        <dbReference type="ChEBI" id="CHEBI:50058"/>
        <dbReference type="ChEBI" id="CHEBI:57783"/>
        <dbReference type="ChEBI" id="CHEBI:58349"/>
        <dbReference type="EC" id="1.8.1.9"/>
    </reaction>
</comment>
<gene>
    <name evidence="9" type="ORF">A3I40_04105</name>
</gene>
<evidence type="ECO:0000256" key="6">
    <source>
        <dbReference type="RuleBase" id="RU003880"/>
    </source>
</evidence>
<keyword evidence="3 6" id="KW-0560">Oxidoreductase</keyword>
<evidence type="ECO:0000256" key="7">
    <source>
        <dbReference type="RuleBase" id="RU003881"/>
    </source>
</evidence>
<dbReference type="PRINTS" id="PR00368">
    <property type="entry name" value="FADPNR"/>
</dbReference>
<sequence>MTDQAHKLIIIGSGPAGLTAAIYAARAGLSPLVIAGYEPGGQLTLTTEVEDFPGFPDGIQGPELMERMRRQAERFDTVFMNDAVRTVDFKNRPFTVWAGEQALKTRSVIVATGASARWLGLPSEKRLIGHGVSSCAVCDGYFFRNKEVVVVGGGDTAFREALYLAKLASRVTIIHRRESFRAQQILQERARKDPKISWCVPMWVVEILGENIVAGVRLKNMKTGEIKNVDCQGVFVAIGHKPNTEPFQGQLELDDGGYIVSRDGVGTSVAGVFVAGDVEDQKYRQAVTAAGAGCAAAMEAEEYLESL</sequence>
<dbReference type="InterPro" id="IPR008255">
    <property type="entry name" value="Pyr_nucl-diS_OxRdtase_2_AS"/>
</dbReference>
<dbReference type="Gene3D" id="3.50.50.60">
    <property type="entry name" value="FAD/NAD(P)-binding domain"/>
    <property type="match status" value="2"/>
</dbReference>
<comment type="cofactor">
    <cofactor evidence="7">
        <name>FAD</name>
        <dbReference type="ChEBI" id="CHEBI:57692"/>
    </cofactor>
    <text evidence="7">Binds 1 FAD per subunit.</text>
</comment>
<accession>A0A1F7V8Z4</accession>
<dbReference type="GO" id="GO:0019430">
    <property type="term" value="P:removal of superoxide radicals"/>
    <property type="evidence" value="ECO:0007669"/>
    <property type="project" value="UniProtKB-UniRule"/>
</dbReference>
<dbReference type="InterPro" id="IPR005982">
    <property type="entry name" value="Thioredox_Rdtase"/>
</dbReference>
<dbReference type="PANTHER" id="PTHR48105">
    <property type="entry name" value="THIOREDOXIN REDUCTASE 1-RELATED-RELATED"/>
    <property type="match status" value="1"/>
</dbReference>
<keyword evidence="1 6" id="KW-0285">Flavoprotein</keyword>
<evidence type="ECO:0000313" key="9">
    <source>
        <dbReference type="EMBL" id="OGL86885.1"/>
    </source>
</evidence>
<dbReference type="GO" id="GO:0004791">
    <property type="term" value="F:thioredoxin-disulfide reductase (NADPH) activity"/>
    <property type="evidence" value="ECO:0007669"/>
    <property type="project" value="UniProtKB-UniRule"/>
</dbReference>
<evidence type="ECO:0000256" key="5">
    <source>
        <dbReference type="ARBA" id="ARBA00023284"/>
    </source>
</evidence>
<keyword evidence="7" id="KW-0521">NADP</keyword>
<dbReference type="InterPro" id="IPR023753">
    <property type="entry name" value="FAD/NAD-binding_dom"/>
</dbReference>
<dbReference type="SUPFAM" id="SSF51905">
    <property type="entry name" value="FAD/NAD(P)-binding domain"/>
    <property type="match status" value="1"/>
</dbReference>
<dbReference type="PRINTS" id="PR00469">
    <property type="entry name" value="PNDRDTASEII"/>
</dbReference>
<reference evidence="9 10" key="1">
    <citation type="journal article" date="2016" name="Nat. Commun.">
        <title>Thousands of microbial genomes shed light on interconnected biogeochemical processes in an aquifer system.</title>
        <authorList>
            <person name="Anantharaman K."/>
            <person name="Brown C.T."/>
            <person name="Hug L.A."/>
            <person name="Sharon I."/>
            <person name="Castelle C.J."/>
            <person name="Probst A.J."/>
            <person name="Thomas B.C."/>
            <person name="Singh A."/>
            <person name="Wilkins M.J."/>
            <person name="Karaoz U."/>
            <person name="Brodie E.L."/>
            <person name="Williams K.H."/>
            <person name="Hubbard S.S."/>
            <person name="Banfield J.F."/>
        </authorList>
    </citation>
    <scope>NUCLEOTIDE SEQUENCE [LARGE SCALE GENOMIC DNA]</scope>
</reference>
<evidence type="ECO:0000313" key="10">
    <source>
        <dbReference type="Proteomes" id="UP000178723"/>
    </source>
</evidence>
<evidence type="ECO:0000259" key="8">
    <source>
        <dbReference type="Pfam" id="PF07992"/>
    </source>
</evidence>
<evidence type="ECO:0000256" key="4">
    <source>
        <dbReference type="ARBA" id="ARBA00023157"/>
    </source>
</evidence>
<dbReference type="EMBL" id="MGEP01000040">
    <property type="protein sequence ID" value="OGL86885.1"/>
    <property type="molecule type" value="Genomic_DNA"/>
</dbReference>
<keyword evidence="2 6" id="KW-0274">FAD</keyword>
<dbReference type="InterPro" id="IPR036188">
    <property type="entry name" value="FAD/NAD-bd_sf"/>
</dbReference>
<dbReference type="NCBIfam" id="TIGR01292">
    <property type="entry name" value="TRX_reduct"/>
    <property type="match status" value="1"/>
</dbReference>
<evidence type="ECO:0000256" key="3">
    <source>
        <dbReference type="ARBA" id="ARBA00023002"/>
    </source>
</evidence>
<dbReference type="Proteomes" id="UP000178723">
    <property type="component" value="Unassembled WGS sequence"/>
</dbReference>
<keyword evidence="4" id="KW-1015">Disulfide bond</keyword>
<dbReference type="InterPro" id="IPR050097">
    <property type="entry name" value="Ferredoxin-NADP_redctase_2"/>
</dbReference>
<dbReference type="Pfam" id="PF07992">
    <property type="entry name" value="Pyr_redox_2"/>
    <property type="match status" value="1"/>
</dbReference>